<feature type="region of interest" description="Disordered" evidence="2">
    <location>
        <begin position="632"/>
        <end position="664"/>
    </location>
</feature>
<dbReference type="EMBL" id="JAQNDO010000001">
    <property type="protein sequence ID" value="MDC0746616.1"/>
    <property type="molecule type" value="Genomic_DNA"/>
</dbReference>
<dbReference type="Proteomes" id="UP001221411">
    <property type="component" value="Unassembled WGS sequence"/>
</dbReference>
<evidence type="ECO:0000313" key="5">
    <source>
        <dbReference type="Proteomes" id="UP001221411"/>
    </source>
</evidence>
<accession>A0ABT5EXR3</accession>
<organism evidence="4 5">
    <name type="scientific">Polyangium mundeleinium</name>
    <dbReference type="NCBI Taxonomy" id="2995306"/>
    <lineage>
        <taxon>Bacteria</taxon>
        <taxon>Pseudomonadati</taxon>
        <taxon>Myxococcota</taxon>
        <taxon>Polyangia</taxon>
        <taxon>Polyangiales</taxon>
        <taxon>Polyangiaceae</taxon>
        <taxon>Polyangium</taxon>
    </lineage>
</organism>
<dbReference type="Pfam" id="PF00004">
    <property type="entry name" value="AAA"/>
    <property type="match status" value="1"/>
</dbReference>
<keyword evidence="5" id="KW-1185">Reference proteome</keyword>
<evidence type="ECO:0000256" key="2">
    <source>
        <dbReference type="SAM" id="MobiDB-lite"/>
    </source>
</evidence>
<dbReference type="SMART" id="SM00382">
    <property type="entry name" value="AAA"/>
    <property type="match status" value="1"/>
</dbReference>
<comment type="similarity">
    <text evidence="1">Belongs to the AAA ATPase family.</text>
</comment>
<dbReference type="RefSeq" id="WP_271924994.1">
    <property type="nucleotide sequence ID" value="NZ_JAQNDO010000001.1"/>
</dbReference>
<evidence type="ECO:0000313" key="4">
    <source>
        <dbReference type="EMBL" id="MDC0746616.1"/>
    </source>
</evidence>
<dbReference type="GO" id="GO:0005524">
    <property type="term" value="F:ATP binding"/>
    <property type="evidence" value="ECO:0007669"/>
    <property type="project" value="UniProtKB-KW"/>
</dbReference>
<comment type="caution">
    <text evidence="4">The sequence shown here is derived from an EMBL/GenBank/DDBJ whole genome shotgun (WGS) entry which is preliminary data.</text>
</comment>
<reference evidence="4 5" key="1">
    <citation type="submission" date="2022-11" db="EMBL/GenBank/DDBJ databases">
        <title>Minimal conservation of predation-associated metabolite biosynthetic gene clusters underscores biosynthetic potential of Myxococcota including descriptions for ten novel species: Archangium lansinium sp. nov., Myxococcus landrumus sp. nov., Nannocystis bai.</title>
        <authorList>
            <person name="Ahearne A."/>
            <person name="Stevens C."/>
            <person name="Dowd S."/>
        </authorList>
    </citation>
    <scope>NUCLEOTIDE SEQUENCE [LARGE SCALE GENOMIC DNA]</scope>
    <source>
        <strain evidence="4 5">RJM3</strain>
    </source>
</reference>
<feature type="compositionally biased region" description="Low complexity" evidence="2">
    <location>
        <begin position="632"/>
        <end position="643"/>
    </location>
</feature>
<dbReference type="SUPFAM" id="SSF52540">
    <property type="entry name" value="P-loop containing nucleoside triphosphate hydrolases"/>
    <property type="match status" value="1"/>
</dbReference>
<keyword evidence="1" id="KW-0547">Nucleotide-binding</keyword>
<dbReference type="InterPro" id="IPR003959">
    <property type="entry name" value="ATPase_AAA_core"/>
</dbReference>
<proteinExistence type="inferred from homology"/>
<feature type="compositionally biased region" description="Gly residues" evidence="2">
    <location>
        <begin position="651"/>
        <end position="664"/>
    </location>
</feature>
<dbReference type="InterPro" id="IPR050168">
    <property type="entry name" value="AAA_ATPase_domain"/>
</dbReference>
<dbReference type="PANTHER" id="PTHR23077">
    <property type="entry name" value="AAA-FAMILY ATPASE"/>
    <property type="match status" value="1"/>
</dbReference>
<dbReference type="Gene3D" id="1.10.8.60">
    <property type="match status" value="1"/>
</dbReference>
<evidence type="ECO:0000259" key="3">
    <source>
        <dbReference type="SMART" id="SM00382"/>
    </source>
</evidence>
<name>A0ABT5EXR3_9BACT</name>
<gene>
    <name evidence="4" type="ORF">POL67_35135</name>
</gene>
<sequence>MSRPLVSLAPLGDAEAFLDALFHAQDQTLRGLLEAWPAVSLEPLAEVLDRRVSDLRIKVVTISERTPVFWPPGLRLPTATAHAAPKASAPVVAPRAPAAAAKPPPAPAAEGHPQAISEAQAVEIAYGDEIEQVASFLHAGLSAMVICDKLVVRHLWPRIVAAARLDRVVLELPPEDAEAGIVPRGLRQMQIARLRELIFGLKEGQVLVLPHLDLLVAATERGMSSEAREITELLYEAPDRPLLAFVDRSLVVPEVVAARFSVRISLSGLPREVPLEGRRAPVGVALVTQKERAMFADYKAAELFKQVAGLNPIRLRDAMAYAVQIEARRGHGPDNPSRVARLYESIRVFKAQTSEDFVIPEVTMDDIGGYEDEKALLARAIKLLAGVFQLPDDKLRRELIPRGFLFHGPPGTGKTLFAKAIANQMNATIRVVSGPEVTDMYVGESERKLRAIFAEARRNAPSVVVFDEFDSIAAKRSGRDDGGSRAGNALVAQILTEMDGFRPDVPMLVIGTTNRLNLIDEALLRPSRFQPIAIGLPDEAARRRIAEVHAKHFRIEASPALLDVIAEATHGMNGDQIRSIFRDACVGLFCETPPVEPTAERLGFLVGRIRAAADEQRLEGAAPIVAVAARAASGPGPRRPSGALFTLASGNGPGGNGTSGGGST</sequence>
<dbReference type="InterPro" id="IPR003960">
    <property type="entry name" value="ATPase_AAA_CS"/>
</dbReference>
<dbReference type="InterPro" id="IPR003593">
    <property type="entry name" value="AAA+_ATPase"/>
</dbReference>
<feature type="domain" description="AAA+ ATPase" evidence="3">
    <location>
        <begin position="400"/>
        <end position="538"/>
    </location>
</feature>
<evidence type="ECO:0000256" key="1">
    <source>
        <dbReference type="RuleBase" id="RU003651"/>
    </source>
</evidence>
<dbReference type="Gene3D" id="3.40.50.300">
    <property type="entry name" value="P-loop containing nucleotide triphosphate hydrolases"/>
    <property type="match status" value="1"/>
</dbReference>
<keyword evidence="1 4" id="KW-0067">ATP-binding</keyword>
<protein>
    <submittedName>
        <fullName evidence="4">ATP-binding protein</fullName>
    </submittedName>
</protein>
<dbReference type="PROSITE" id="PS00674">
    <property type="entry name" value="AAA"/>
    <property type="match status" value="1"/>
</dbReference>
<dbReference type="InterPro" id="IPR027417">
    <property type="entry name" value="P-loop_NTPase"/>
</dbReference>